<evidence type="ECO:0000313" key="2">
    <source>
        <dbReference type="Proteomes" id="UP000192393"/>
    </source>
</evidence>
<evidence type="ECO:0000313" key="1">
    <source>
        <dbReference type="EMBL" id="SMC35454.1"/>
    </source>
</evidence>
<sequence length="32" mass="3857">MTYLFEKLYNISVLYYKFAQIQTKVNDGKNHS</sequence>
<gene>
    <name evidence="1" type="ORF">SAMN06296427_101362</name>
</gene>
<dbReference type="AlphaFoldDB" id="A0A1W1YH42"/>
<reference evidence="2" key="1">
    <citation type="submission" date="2017-04" db="EMBL/GenBank/DDBJ databases">
        <authorList>
            <person name="Varghese N."/>
            <person name="Submissions S."/>
        </authorList>
    </citation>
    <scope>NUCLEOTIDE SEQUENCE [LARGE SCALE GENOMIC DNA]</scope>
    <source>
        <strain evidence="2">CGMCC 1.12708</strain>
    </source>
</reference>
<protein>
    <submittedName>
        <fullName evidence="1">Uncharacterized protein</fullName>
    </submittedName>
</protein>
<name>A0A1W1YH42_9FLAO</name>
<proteinExistence type="predicted"/>
<accession>A0A1W1YH42</accession>
<dbReference type="EMBL" id="FWXS01000001">
    <property type="protein sequence ID" value="SMC35454.1"/>
    <property type="molecule type" value="Genomic_DNA"/>
</dbReference>
<organism evidence="1 2">
    <name type="scientific">Moheibacter sediminis</name>
    <dbReference type="NCBI Taxonomy" id="1434700"/>
    <lineage>
        <taxon>Bacteria</taxon>
        <taxon>Pseudomonadati</taxon>
        <taxon>Bacteroidota</taxon>
        <taxon>Flavobacteriia</taxon>
        <taxon>Flavobacteriales</taxon>
        <taxon>Weeksellaceae</taxon>
        <taxon>Moheibacter</taxon>
    </lineage>
</organism>
<keyword evidence="2" id="KW-1185">Reference proteome</keyword>
<dbReference type="Proteomes" id="UP000192393">
    <property type="component" value="Unassembled WGS sequence"/>
</dbReference>